<evidence type="ECO:0000313" key="1">
    <source>
        <dbReference type="EMBL" id="SDL85943.1"/>
    </source>
</evidence>
<proteinExistence type="predicted"/>
<sequence length="100" mass="11458">MYDYTTLSEAISGLQERGYTYDFNLRPDCLHCPELDRQLSPDEFTITETYRFEGMSNPDDNAVVYGIASNDGLKGTFVDAYGTYADTVSEQMIQKLNFRR</sequence>
<dbReference type="AlphaFoldDB" id="A0A1G9NHZ4"/>
<reference evidence="1 2" key="1">
    <citation type="submission" date="2016-10" db="EMBL/GenBank/DDBJ databases">
        <authorList>
            <person name="de Groot N.N."/>
        </authorList>
    </citation>
    <scope>NUCLEOTIDE SEQUENCE [LARGE SCALE GENOMIC DNA]</scope>
    <source>
        <strain evidence="1 2">DSM 25186</strain>
    </source>
</reference>
<keyword evidence="2" id="KW-1185">Reference proteome</keyword>
<gene>
    <name evidence="1" type="ORF">SAMN05421823_108297</name>
</gene>
<evidence type="ECO:0008006" key="3">
    <source>
        <dbReference type="Google" id="ProtNLM"/>
    </source>
</evidence>
<dbReference type="OrthoDB" id="8418771at2"/>
<dbReference type="Proteomes" id="UP000198510">
    <property type="component" value="Unassembled WGS sequence"/>
</dbReference>
<protein>
    <recommendedName>
        <fullName evidence="3">Phosphoribosylpyrophosphate synthetase</fullName>
    </recommendedName>
</protein>
<dbReference type="STRING" id="1075417.SAMN05421823_108297"/>
<accession>A0A1G9NHZ4</accession>
<organism evidence="1 2">
    <name type="scientific">Catalinimonas alkaloidigena</name>
    <dbReference type="NCBI Taxonomy" id="1075417"/>
    <lineage>
        <taxon>Bacteria</taxon>
        <taxon>Pseudomonadati</taxon>
        <taxon>Bacteroidota</taxon>
        <taxon>Cytophagia</taxon>
        <taxon>Cytophagales</taxon>
        <taxon>Catalimonadaceae</taxon>
        <taxon>Catalinimonas</taxon>
    </lineage>
</organism>
<dbReference type="EMBL" id="FNFO01000008">
    <property type="protein sequence ID" value="SDL85943.1"/>
    <property type="molecule type" value="Genomic_DNA"/>
</dbReference>
<evidence type="ECO:0000313" key="2">
    <source>
        <dbReference type="Proteomes" id="UP000198510"/>
    </source>
</evidence>
<name>A0A1G9NHZ4_9BACT</name>
<dbReference type="RefSeq" id="WP_089685355.1">
    <property type="nucleotide sequence ID" value="NZ_FNFO01000008.1"/>
</dbReference>